<evidence type="ECO:0008006" key="4">
    <source>
        <dbReference type="Google" id="ProtNLM"/>
    </source>
</evidence>
<sequence>MRCFQIINIILGFAFLSNALPQVLPYRPVTVSRRHIAGKHAISGTDAIVHKDFLISDFYASSTPDSTYTSFNHTLSFTFVDPNSGTETVCARTWMSTANTTGAPFGPSYQVCDPTAGANGKQEFFDWHLKTWTDMCHFSLELAHEFSDPVNYKPPYDYVEYFAPVNVTLVCLDAAGTQGCTLPTSTSPLHAVITSLAN</sequence>
<dbReference type="AlphaFoldDB" id="A0A1L7XM67"/>
<gene>
    <name evidence="2" type="ORF">PAC_16051</name>
</gene>
<feature type="signal peptide" evidence="1">
    <location>
        <begin position="1"/>
        <end position="19"/>
    </location>
</feature>
<evidence type="ECO:0000313" key="3">
    <source>
        <dbReference type="Proteomes" id="UP000184330"/>
    </source>
</evidence>
<keyword evidence="1" id="KW-0732">Signal</keyword>
<keyword evidence="3" id="KW-1185">Reference proteome</keyword>
<evidence type="ECO:0000313" key="2">
    <source>
        <dbReference type="EMBL" id="CZR66150.1"/>
    </source>
</evidence>
<name>A0A1L7XM67_9HELO</name>
<dbReference type="EMBL" id="FJOG01000035">
    <property type="protein sequence ID" value="CZR66150.1"/>
    <property type="molecule type" value="Genomic_DNA"/>
</dbReference>
<accession>A0A1L7XM67</accession>
<reference evidence="2 3" key="1">
    <citation type="submission" date="2016-03" db="EMBL/GenBank/DDBJ databases">
        <authorList>
            <person name="Ploux O."/>
        </authorList>
    </citation>
    <scope>NUCLEOTIDE SEQUENCE [LARGE SCALE GENOMIC DNA]</scope>
    <source>
        <strain evidence="2 3">UAMH 11012</strain>
    </source>
</reference>
<evidence type="ECO:0000256" key="1">
    <source>
        <dbReference type="SAM" id="SignalP"/>
    </source>
</evidence>
<feature type="chain" id="PRO_5013041279" description="AA1-like domain-containing protein" evidence="1">
    <location>
        <begin position="20"/>
        <end position="198"/>
    </location>
</feature>
<dbReference type="Proteomes" id="UP000184330">
    <property type="component" value="Unassembled WGS sequence"/>
</dbReference>
<organism evidence="2 3">
    <name type="scientific">Phialocephala subalpina</name>
    <dbReference type="NCBI Taxonomy" id="576137"/>
    <lineage>
        <taxon>Eukaryota</taxon>
        <taxon>Fungi</taxon>
        <taxon>Dikarya</taxon>
        <taxon>Ascomycota</taxon>
        <taxon>Pezizomycotina</taxon>
        <taxon>Leotiomycetes</taxon>
        <taxon>Helotiales</taxon>
        <taxon>Mollisiaceae</taxon>
        <taxon>Phialocephala</taxon>
        <taxon>Phialocephala fortinii species complex</taxon>
    </lineage>
</organism>
<proteinExistence type="predicted"/>
<protein>
    <recommendedName>
        <fullName evidence="4">AA1-like domain-containing protein</fullName>
    </recommendedName>
</protein>
<dbReference type="OrthoDB" id="5395704at2759"/>